<keyword evidence="4 6" id="KW-1133">Transmembrane helix</keyword>
<evidence type="ECO:0000256" key="4">
    <source>
        <dbReference type="ARBA" id="ARBA00022989"/>
    </source>
</evidence>
<dbReference type="EMBL" id="SDKC01000001">
    <property type="protein sequence ID" value="RXS74122.1"/>
    <property type="molecule type" value="Genomic_DNA"/>
</dbReference>
<feature type="transmembrane region" description="Helical" evidence="6">
    <location>
        <begin position="30"/>
        <end position="47"/>
    </location>
</feature>
<evidence type="ECO:0000256" key="3">
    <source>
        <dbReference type="ARBA" id="ARBA00022692"/>
    </source>
</evidence>
<gene>
    <name evidence="7" type="ORF">ETP43_01935</name>
</gene>
<name>A0A4Q1RF45_9FIRM</name>
<keyword evidence="3 6" id="KW-0812">Transmembrane</keyword>
<dbReference type="OrthoDB" id="3176438at2"/>
<keyword evidence="2" id="KW-1003">Cell membrane</keyword>
<sequence length="123" mass="13660">MKHVRQFCMILLFSFIGEFFRMVIPLPVPASVYGLVLLLAALLTGIVKLDQVEGAADFLIEIMPVMFIPAAVGLLNAWDVLRPVVVPVVVVTVATTVLVMGVTGQVTQRVIRWERKRKEGKEK</sequence>
<accession>A0A4Q1RF45</accession>
<feature type="transmembrane region" description="Helical" evidence="6">
    <location>
        <begin position="59"/>
        <end position="78"/>
    </location>
</feature>
<feature type="transmembrane region" description="Helical" evidence="6">
    <location>
        <begin position="7"/>
        <end position="24"/>
    </location>
</feature>
<evidence type="ECO:0000256" key="5">
    <source>
        <dbReference type="ARBA" id="ARBA00023136"/>
    </source>
</evidence>
<protein>
    <submittedName>
        <fullName evidence="7">CidA/LrgA family protein</fullName>
    </submittedName>
</protein>
<dbReference type="PANTHER" id="PTHR33931:SF2">
    <property type="entry name" value="HOLIN-LIKE PROTEIN CIDA"/>
    <property type="match status" value="1"/>
</dbReference>
<dbReference type="Pfam" id="PF03788">
    <property type="entry name" value="LrgA"/>
    <property type="match status" value="1"/>
</dbReference>
<organism evidence="7 8">
    <name type="scientific">Blautia faecicola</name>
    <dbReference type="NCBI Taxonomy" id="2509240"/>
    <lineage>
        <taxon>Bacteria</taxon>
        <taxon>Bacillati</taxon>
        <taxon>Bacillota</taxon>
        <taxon>Clostridia</taxon>
        <taxon>Lachnospirales</taxon>
        <taxon>Lachnospiraceae</taxon>
        <taxon>Blautia</taxon>
    </lineage>
</organism>
<keyword evidence="5 6" id="KW-0472">Membrane</keyword>
<dbReference type="GO" id="GO:0005886">
    <property type="term" value="C:plasma membrane"/>
    <property type="evidence" value="ECO:0007669"/>
    <property type="project" value="UniProtKB-SubCell"/>
</dbReference>
<comment type="subcellular location">
    <subcellularLocation>
        <location evidence="1">Cell membrane</location>
        <topology evidence="1">Multi-pass membrane protein</topology>
    </subcellularLocation>
</comment>
<evidence type="ECO:0000256" key="6">
    <source>
        <dbReference type="SAM" id="Phobius"/>
    </source>
</evidence>
<dbReference type="InterPro" id="IPR005538">
    <property type="entry name" value="LrgA/CidA"/>
</dbReference>
<dbReference type="PANTHER" id="PTHR33931">
    <property type="entry name" value="HOLIN-LIKE PROTEIN CIDA-RELATED"/>
    <property type="match status" value="1"/>
</dbReference>
<proteinExistence type="predicted"/>
<evidence type="ECO:0000313" key="7">
    <source>
        <dbReference type="EMBL" id="RXS74122.1"/>
    </source>
</evidence>
<keyword evidence="8" id="KW-1185">Reference proteome</keyword>
<evidence type="ECO:0000313" key="8">
    <source>
        <dbReference type="Proteomes" id="UP000290106"/>
    </source>
</evidence>
<dbReference type="AlphaFoldDB" id="A0A4Q1RF45"/>
<dbReference type="RefSeq" id="WP_022399039.1">
    <property type="nucleotide sequence ID" value="NZ_DAWBJR010000015.1"/>
</dbReference>
<dbReference type="Proteomes" id="UP000290106">
    <property type="component" value="Unassembled WGS sequence"/>
</dbReference>
<evidence type="ECO:0000256" key="2">
    <source>
        <dbReference type="ARBA" id="ARBA00022475"/>
    </source>
</evidence>
<reference evidence="7 8" key="1">
    <citation type="submission" date="2019-01" db="EMBL/GenBank/DDBJ databases">
        <title>Blautia sp. nov. KGMB01111 isolated human feces.</title>
        <authorList>
            <person name="Park J.-E."/>
            <person name="Kim J.-S."/>
            <person name="Park S.-H."/>
        </authorList>
    </citation>
    <scope>NUCLEOTIDE SEQUENCE [LARGE SCALE GENOMIC DNA]</scope>
    <source>
        <strain evidence="7 8">KGMB01111</strain>
    </source>
</reference>
<evidence type="ECO:0000256" key="1">
    <source>
        <dbReference type="ARBA" id="ARBA00004651"/>
    </source>
</evidence>
<feature type="transmembrane region" description="Helical" evidence="6">
    <location>
        <begin position="84"/>
        <end position="107"/>
    </location>
</feature>
<comment type="caution">
    <text evidence="7">The sequence shown here is derived from an EMBL/GenBank/DDBJ whole genome shotgun (WGS) entry which is preliminary data.</text>
</comment>